<feature type="domain" description="Amidohydrolase 3" evidence="1">
    <location>
        <begin position="52"/>
        <end position="529"/>
    </location>
</feature>
<dbReference type="RefSeq" id="WP_336584881.1">
    <property type="nucleotide sequence ID" value="NZ_JBBAXC010000001.1"/>
</dbReference>
<keyword evidence="2" id="KW-0378">Hydrolase</keyword>
<keyword evidence="3" id="KW-1185">Reference proteome</keyword>
<dbReference type="InterPro" id="IPR013108">
    <property type="entry name" value="Amidohydro_3"/>
</dbReference>
<dbReference type="Pfam" id="PF07969">
    <property type="entry name" value="Amidohydro_3"/>
    <property type="match status" value="1"/>
</dbReference>
<gene>
    <name evidence="2" type="ORF">WAK64_00065</name>
</gene>
<sequence>MGTLWYNGNIYTMKKEGEKVEAVFTKNGKVIETGSLHVLKEKYQSHRFKQEDLKGATMIPGLVDSHMHLIGYGEKLLRLDLSKMTSKQQVLDAIKERAEITSTNEWIIGEGWNENLWSPPEVIVREELDAIAPNHAVLLKRTCRHALVVNSKALTHASINEEIQSPVGGVVGRDDHDKLNGVFKDKAQDLIFDALPPVSKNYLEKALKKAIDSCWSLGLVGVHTEDMSYYGGLQQTYDAFNQVINKEGRPFKAHLLVHHEVIDEWKSAGHSFLSGEKYLEWGAMKIFADGALGGRTALLSHPYNDDPTTNGVAIHSQEELTNLVKKARSIKLPVAVHVIGDLAFQYTLNAVKKHPTTELRRDRFIHGQILRKELINEAKGLPMIIDIQPQFVTSDFPWVIDRIGEENMTYNYAWKTLLSEGIVCAGGSDSPIEEVNPLLGIYAAVSRQVKVNGDFVTFQPEERLSRFEAISLYTKGSAIAAHHELNRGIIEEGYEADFTIFVEDPFTVNVNDLPQLTVFMTVVDEEIVFRKN</sequence>
<dbReference type="GO" id="GO:0016787">
    <property type="term" value="F:hydrolase activity"/>
    <property type="evidence" value="ECO:0007669"/>
    <property type="project" value="UniProtKB-KW"/>
</dbReference>
<comment type="caution">
    <text evidence="2">The sequence shown here is derived from an EMBL/GenBank/DDBJ whole genome shotgun (WGS) entry which is preliminary data.</text>
</comment>
<reference evidence="2 3" key="1">
    <citation type="journal article" date="2018" name="J. Microbiol.">
        <title>Bacillus spongiae sp. nov., isolated from sponge of Jeju Island.</title>
        <authorList>
            <person name="Lee G.E."/>
            <person name="Im W.T."/>
            <person name="Park J.S."/>
        </authorList>
    </citation>
    <scope>NUCLEOTIDE SEQUENCE [LARGE SCALE GENOMIC DNA]</scope>
    <source>
        <strain evidence="2 3">135PIL107-10</strain>
    </source>
</reference>
<evidence type="ECO:0000313" key="2">
    <source>
        <dbReference type="EMBL" id="MEI5905458.1"/>
    </source>
</evidence>
<dbReference type="PANTHER" id="PTHR22642:SF2">
    <property type="entry name" value="PROTEIN LONG AFTER FAR-RED 3"/>
    <property type="match status" value="1"/>
</dbReference>
<organism evidence="2 3">
    <name type="scientific">Bacillus spongiae</name>
    <dbReference type="NCBI Taxonomy" id="2683610"/>
    <lineage>
        <taxon>Bacteria</taxon>
        <taxon>Bacillati</taxon>
        <taxon>Bacillota</taxon>
        <taxon>Bacilli</taxon>
        <taxon>Bacillales</taxon>
        <taxon>Bacillaceae</taxon>
        <taxon>Bacillus</taxon>
    </lineage>
</organism>
<protein>
    <submittedName>
        <fullName evidence="2">Amidohydrolase</fullName>
        <ecNumber evidence="2">3.5.-.-</ecNumber>
    </submittedName>
</protein>
<dbReference type="EMBL" id="JBBAXC010000001">
    <property type="protein sequence ID" value="MEI5905458.1"/>
    <property type="molecule type" value="Genomic_DNA"/>
</dbReference>
<evidence type="ECO:0000313" key="3">
    <source>
        <dbReference type="Proteomes" id="UP001312865"/>
    </source>
</evidence>
<dbReference type="InterPro" id="IPR032466">
    <property type="entry name" value="Metal_Hydrolase"/>
</dbReference>
<dbReference type="SUPFAM" id="SSF51338">
    <property type="entry name" value="Composite domain of metallo-dependent hydrolases"/>
    <property type="match status" value="1"/>
</dbReference>
<proteinExistence type="predicted"/>
<dbReference type="CDD" id="cd01300">
    <property type="entry name" value="YtcJ_like"/>
    <property type="match status" value="1"/>
</dbReference>
<dbReference type="EC" id="3.5.-.-" evidence="2"/>
<dbReference type="SUPFAM" id="SSF51556">
    <property type="entry name" value="Metallo-dependent hydrolases"/>
    <property type="match status" value="1"/>
</dbReference>
<dbReference type="Gene3D" id="3.20.20.140">
    <property type="entry name" value="Metal-dependent hydrolases"/>
    <property type="match status" value="1"/>
</dbReference>
<dbReference type="Gene3D" id="2.30.40.10">
    <property type="entry name" value="Urease, subunit C, domain 1"/>
    <property type="match status" value="1"/>
</dbReference>
<dbReference type="PANTHER" id="PTHR22642">
    <property type="entry name" value="IMIDAZOLONEPROPIONASE"/>
    <property type="match status" value="1"/>
</dbReference>
<dbReference type="InterPro" id="IPR033932">
    <property type="entry name" value="YtcJ-like"/>
</dbReference>
<name>A0ABU8H8C3_9BACI</name>
<accession>A0ABU8H8C3</accession>
<dbReference type="Gene3D" id="3.10.310.70">
    <property type="match status" value="1"/>
</dbReference>
<dbReference type="Proteomes" id="UP001312865">
    <property type="component" value="Unassembled WGS sequence"/>
</dbReference>
<evidence type="ECO:0000259" key="1">
    <source>
        <dbReference type="Pfam" id="PF07969"/>
    </source>
</evidence>
<dbReference type="InterPro" id="IPR011059">
    <property type="entry name" value="Metal-dep_hydrolase_composite"/>
</dbReference>